<accession>A0AAP9H6J0</accession>
<protein>
    <submittedName>
        <fullName evidence="3">Prepilin-type N-terminal cleavage/methylation domain-containing protein</fullName>
    </submittedName>
    <submittedName>
        <fullName evidence="4">Prepilin-type cleavage/methylation domain-containing protein</fullName>
    </submittedName>
</protein>
<dbReference type="SUPFAM" id="SSF54523">
    <property type="entry name" value="Pili subunits"/>
    <property type="match status" value="1"/>
</dbReference>
<dbReference type="NCBIfam" id="TIGR02532">
    <property type="entry name" value="IV_pilin_GFxxxE"/>
    <property type="match status" value="1"/>
</dbReference>
<evidence type="ECO:0000313" key="6">
    <source>
        <dbReference type="Proteomes" id="UP001171299"/>
    </source>
</evidence>
<reference evidence="5" key="1">
    <citation type="submission" date="2017-11" db="EMBL/GenBank/DDBJ databases">
        <title>Genome sequence of Pantoea sp. MSR2.</title>
        <authorList>
            <person name="Nascimento F.X."/>
        </authorList>
    </citation>
    <scope>NUCLEOTIDE SEQUENCE [LARGE SCALE GENOMIC DNA]</scope>
    <source>
        <strain evidence="5">MSR2</strain>
    </source>
</reference>
<dbReference type="GO" id="GO:0016020">
    <property type="term" value="C:membrane"/>
    <property type="evidence" value="ECO:0007669"/>
    <property type="project" value="UniProtKB-SubCell"/>
</dbReference>
<proteinExistence type="predicted"/>
<dbReference type="AlphaFoldDB" id="A0AAP9H6J0"/>
<name>A0AAP9H6J0_9GAMM</name>
<evidence type="ECO:0000256" key="1">
    <source>
        <dbReference type="ARBA" id="ARBA00004167"/>
    </source>
</evidence>
<reference evidence="4" key="2">
    <citation type="journal article" date="2020" name="Environ. Microbiol.">
        <title>The extreme plant-growth-promoting properties of Pantoea phytobeneficialis MSR2 revealed by functional and genomic analysis.</title>
        <authorList>
            <person name="Nascimento F.X."/>
            <person name="Hernandez A.G."/>
            <person name="Glick B.R."/>
            <person name="Rossi M.J."/>
        </authorList>
    </citation>
    <scope>NUCLEOTIDE SEQUENCE</scope>
    <source>
        <strain evidence="4">MSR2</strain>
    </source>
</reference>
<dbReference type="InterPro" id="IPR045584">
    <property type="entry name" value="Pilin-like"/>
</dbReference>
<dbReference type="KEGG" id="ppho:CTZ24_12825"/>
<organism evidence="4 5">
    <name type="scientific">Pantoea phytobeneficialis</name>
    <dbReference type="NCBI Taxonomy" id="2052056"/>
    <lineage>
        <taxon>Bacteria</taxon>
        <taxon>Pseudomonadati</taxon>
        <taxon>Pseudomonadota</taxon>
        <taxon>Gammaproteobacteria</taxon>
        <taxon>Enterobacterales</taxon>
        <taxon>Erwiniaceae</taxon>
        <taxon>Pantoea</taxon>
    </lineage>
</organism>
<keyword evidence="2" id="KW-0472">Membrane</keyword>
<keyword evidence="6" id="KW-1185">Reference proteome</keyword>
<dbReference type="Pfam" id="PF07963">
    <property type="entry name" value="N_methyl"/>
    <property type="match status" value="1"/>
</dbReference>
<dbReference type="Proteomes" id="UP000424872">
    <property type="component" value="Chromosome"/>
</dbReference>
<keyword evidence="2" id="KW-1133">Transmembrane helix</keyword>
<feature type="transmembrane region" description="Helical" evidence="2">
    <location>
        <begin position="14"/>
        <end position="32"/>
    </location>
</feature>
<dbReference type="EMBL" id="CP024636">
    <property type="protein sequence ID" value="QGR07254.1"/>
    <property type="molecule type" value="Genomic_DNA"/>
</dbReference>
<evidence type="ECO:0000313" key="3">
    <source>
        <dbReference type="EMBL" id="MDO6407620.1"/>
    </source>
</evidence>
<dbReference type="EMBL" id="JAUOOM010000012">
    <property type="protein sequence ID" value="MDO6407620.1"/>
    <property type="molecule type" value="Genomic_DNA"/>
</dbReference>
<evidence type="ECO:0000313" key="5">
    <source>
        <dbReference type="Proteomes" id="UP000424872"/>
    </source>
</evidence>
<sequence length="156" mass="17228">MNRNDENGFTLPELLVVMVIAGVLSLGAMQGWQRWQQQQQLRESVLQLQGFLLRLRAWASWQNAEASLWLQPGNTGCIGSGPRPLDGCQSTSRWIFVPPHAGVKLVSIIGEPGFYGRRDVARAGSIDVESSAGRWRVIISARARIRACQPGEKGCE</sequence>
<dbReference type="InterPro" id="IPR012902">
    <property type="entry name" value="N_methyl_site"/>
</dbReference>
<dbReference type="RefSeq" id="WP_208723708.1">
    <property type="nucleotide sequence ID" value="NZ_CP024636.1"/>
</dbReference>
<reference evidence="3" key="3">
    <citation type="submission" date="2023-07" db="EMBL/GenBank/DDBJ databases">
        <title>The extreme plant-growth-promoting properties of Pantoea phytobeneficialis PF55 revealed by functional and genomic analysis.</title>
        <authorList>
            <person name="Nascimento F.X."/>
            <person name="Marcio R.J."/>
        </authorList>
    </citation>
    <scope>NUCLEOTIDE SEQUENCE</scope>
    <source>
        <strain evidence="3">PF55</strain>
    </source>
</reference>
<keyword evidence="2" id="KW-0812">Transmembrane</keyword>
<evidence type="ECO:0000313" key="4">
    <source>
        <dbReference type="EMBL" id="QGR07254.1"/>
    </source>
</evidence>
<gene>
    <name evidence="4" type="ORF">CTZ24_12825</name>
    <name evidence="3" type="ORF">Q3404_13680</name>
</gene>
<evidence type="ECO:0000256" key="2">
    <source>
        <dbReference type="SAM" id="Phobius"/>
    </source>
</evidence>
<comment type="subcellular location">
    <subcellularLocation>
        <location evidence="1">Membrane</location>
        <topology evidence="1">Single-pass membrane protein</topology>
    </subcellularLocation>
</comment>
<dbReference type="Proteomes" id="UP001171299">
    <property type="component" value="Unassembled WGS sequence"/>
</dbReference>
<dbReference type="Gene3D" id="3.30.700.10">
    <property type="entry name" value="Glycoprotein, Type 4 Pilin"/>
    <property type="match status" value="1"/>
</dbReference>